<accession>A0A813JFY6</accession>
<dbReference type="CDD" id="cd00124">
    <property type="entry name" value="MYSc"/>
    <property type="match status" value="1"/>
</dbReference>
<keyword evidence="2" id="KW-0479">Metal-binding</keyword>
<evidence type="ECO:0000256" key="7">
    <source>
        <dbReference type="ARBA" id="ARBA00023123"/>
    </source>
</evidence>
<evidence type="ECO:0000256" key="9">
    <source>
        <dbReference type="ARBA" id="ARBA00023203"/>
    </source>
</evidence>
<dbReference type="Pfam" id="PF00063">
    <property type="entry name" value="Myosin_head"/>
    <property type="match status" value="2"/>
</dbReference>
<keyword evidence="4 11" id="KW-0378">Hydrolase</keyword>
<name>A0A813JFY6_POLGL</name>
<feature type="transmembrane region" description="Helical" evidence="12">
    <location>
        <begin position="2126"/>
        <end position="2148"/>
    </location>
</feature>
<comment type="subcellular location">
    <subcellularLocation>
        <location evidence="1">Membrane</location>
        <topology evidence="1">Peripheral membrane protein</topology>
    </subcellularLocation>
</comment>
<evidence type="ECO:0000313" key="17">
    <source>
        <dbReference type="Proteomes" id="UP000626109"/>
    </source>
</evidence>
<dbReference type="InterPro" id="IPR000222">
    <property type="entry name" value="PP2C_BS"/>
</dbReference>
<dbReference type="Pfam" id="PF00481">
    <property type="entry name" value="PP2C"/>
    <property type="match status" value="1"/>
</dbReference>
<dbReference type="InterPro" id="IPR008984">
    <property type="entry name" value="SMAD_FHA_dom_sf"/>
</dbReference>
<dbReference type="CDD" id="cd00143">
    <property type="entry name" value="PP2Cc"/>
    <property type="match status" value="1"/>
</dbReference>
<dbReference type="PROSITE" id="PS01032">
    <property type="entry name" value="PPM_1"/>
    <property type="match status" value="1"/>
</dbReference>
<dbReference type="Gene3D" id="1.10.8.270">
    <property type="entry name" value="putative rabgap domain of human tbc1 domain family member 14 like domains"/>
    <property type="match status" value="1"/>
</dbReference>
<evidence type="ECO:0000259" key="15">
    <source>
        <dbReference type="PROSITE" id="PS51746"/>
    </source>
</evidence>
<dbReference type="SUPFAM" id="SSF47923">
    <property type="entry name" value="Ypt/Rab-GAP domain of gyp1p"/>
    <property type="match status" value="1"/>
</dbReference>
<evidence type="ECO:0000256" key="12">
    <source>
        <dbReference type="SAM" id="Phobius"/>
    </source>
</evidence>
<keyword evidence="6 11" id="KW-0904">Protein phosphatase</keyword>
<feature type="domain" description="PPM-type phosphatase" evidence="15">
    <location>
        <begin position="1841"/>
        <end position="2134"/>
    </location>
</feature>
<dbReference type="PANTHER" id="PTHR13140">
    <property type="entry name" value="MYOSIN"/>
    <property type="match status" value="1"/>
</dbReference>
<dbReference type="SMART" id="SM00332">
    <property type="entry name" value="PP2Cc"/>
    <property type="match status" value="1"/>
</dbReference>
<dbReference type="GO" id="GO:0007015">
    <property type="term" value="P:actin filament organization"/>
    <property type="evidence" value="ECO:0007669"/>
    <property type="project" value="TreeGrafter"/>
</dbReference>
<comment type="caution">
    <text evidence="16">The sequence shown here is derived from an EMBL/GenBank/DDBJ whole genome shotgun (WGS) entry which is preliminary data.</text>
</comment>
<evidence type="ECO:0000256" key="8">
    <source>
        <dbReference type="ARBA" id="ARBA00023175"/>
    </source>
</evidence>
<dbReference type="GO" id="GO:0005524">
    <property type="term" value="F:ATP binding"/>
    <property type="evidence" value="ECO:0007669"/>
    <property type="project" value="UniProtKB-UniRule"/>
</dbReference>
<dbReference type="InterPro" id="IPR000195">
    <property type="entry name" value="Rab-GAP-TBC_dom"/>
</dbReference>
<comment type="similarity">
    <text evidence="11">Belongs to the PP2C family.</text>
</comment>
<feature type="domain" description="Myosin motor" evidence="14">
    <location>
        <begin position="96"/>
        <end position="852"/>
    </location>
</feature>
<keyword evidence="12" id="KW-0472">Membrane</keyword>
<feature type="region of interest" description="Actin-binding" evidence="10">
    <location>
        <begin position="719"/>
        <end position="741"/>
    </location>
</feature>
<dbReference type="InterPro" id="IPR027417">
    <property type="entry name" value="P-loop_NTPase"/>
</dbReference>
<evidence type="ECO:0000256" key="6">
    <source>
        <dbReference type="ARBA" id="ARBA00022912"/>
    </source>
</evidence>
<feature type="domain" description="Rab-GAP TBC" evidence="13">
    <location>
        <begin position="1236"/>
        <end position="1437"/>
    </location>
</feature>
<dbReference type="GO" id="GO:0046872">
    <property type="term" value="F:metal ion binding"/>
    <property type="evidence" value="ECO:0007669"/>
    <property type="project" value="UniProtKB-KW"/>
</dbReference>
<keyword evidence="12" id="KW-0812">Transmembrane</keyword>
<dbReference type="Gene3D" id="1.20.5.4820">
    <property type="match status" value="1"/>
</dbReference>
<keyword evidence="12" id="KW-1133">Transmembrane helix</keyword>
<keyword evidence="5 10" id="KW-0067">ATP-binding</keyword>
<dbReference type="GO" id="GO:0000146">
    <property type="term" value="F:microfilament motor activity"/>
    <property type="evidence" value="ECO:0007669"/>
    <property type="project" value="TreeGrafter"/>
</dbReference>
<protein>
    <recommendedName>
        <fullName evidence="18">Protein-serine/threonine phosphatase</fullName>
    </recommendedName>
</protein>
<evidence type="ECO:0000256" key="1">
    <source>
        <dbReference type="ARBA" id="ARBA00004170"/>
    </source>
</evidence>
<evidence type="ECO:0000256" key="2">
    <source>
        <dbReference type="ARBA" id="ARBA00022723"/>
    </source>
</evidence>
<dbReference type="GO" id="GO:0004721">
    <property type="term" value="F:phosphoprotein phosphatase activity"/>
    <property type="evidence" value="ECO:0007669"/>
    <property type="project" value="UniProtKB-KW"/>
</dbReference>
<proteinExistence type="inferred from homology"/>
<dbReference type="SUPFAM" id="SSF49879">
    <property type="entry name" value="SMAD/FHA domain"/>
    <property type="match status" value="1"/>
</dbReference>
<keyword evidence="7 10" id="KW-0518">Myosin</keyword>
<dbReference type="SMART" id="SM00242">
    <property type="entry name" value="MYSc"/>
    <property type="match status" value="1"/>
</dbReference>
<dbReference type="InterPro" id="IPR035969">
    <property type="entry name" value="Rab-GAP_TBC_sf"/>
</dbReference>
<reference evidence="16" key="1">
    <citation type="submission" date="2021-02" db="EMBL/GenBank/DDBJ databases">
        <authorList>
            <person name="Dougan E. K."/>
            <person name="Rhodes N."/>
            <person name="Thang M."/>
            <person name="Chan C."/>
        </authorList>
    </citation>
    <scope>NUCLEOTIDE SEQUENCE</scope>
</reference>
<dbReference type="SUPFAM" id="SSF81606">
    <property type="entry name" value="PP2C-like"/>
    <property type="match status" value="1"/>
</dbReference>
<feature type="binding site" evidence="10">
    <location>
        <begin position="192"/>
        <end position="199"/>
    </location>
    <ligand>
        <name>ATP</name>
        <dbReference type="ChEBI" id="CHEBI:30616"/>
    </ligand>
</feature>
<dbReference type="GO" id="GO:0051015">
    <property type="term" value="F:actin filament binding"/>
    <property type="evidence" value="ECO:0007669"/>
    <property type="project" value="TreeGrafter"/>
</dbReference>
<comment type="similarity">
    <text evidence="10">Belongs to the TRAFAC class myosin-kinesin ATPase superfamily. Myosin family.</text>
</comment>
<keyword evidence="9 10" id="KW-0009">Actin-binding</keyword>
<dbReference type="PROSITE" id="PS50096">
    <property type="entry name" value="IQ"/>
    <property type="match status" value="3"/>
</dbReference>
<dbReference type="InterPro" id="IPR036961">
    <property type="entry name" value="Kinesin_motor_dom_sf"/>
</dbReference>
<dbReference type="GO" id="GO:0005737">
    <property type="term" value="C:cytoplasm"/>
    <property type="evidence" value="ECO:0007669"/>
    <property type="project" value="TreeGrafter"/>
</dbReference>
<dbReference type="GO" id="GO:0016020">
    <property type="term" value="C:membrane"/>
    <property type="evidence" value="ECO:0007669"/>
    <property type="project" value="UniProtKB-SubCell"/>
</dbReference>
<organism evidence="16 17">
    <name type="scientific">Polarella glacialis</name>
    <name type="common">Dinoflagellate</name>
    <dbReference type="NCBI Taxonomy" id="89957"/>
    <lineage>
        <taxon>Eukaryota</taxon>
        <taxon>Sar</taxon>
        <taxon>Alveolata</taxon>
        <taxon>Dinophyceae</taxon>
        <taxon>Suessiales</taxon>
        <taxon>Suessiaceae</taxon>
        <taxon>Polarella</taxon>
    </lineage>
</organism>
<dbReference type="PROSITE" id="PS51746">
    <property type="entry name" value="PPM_2"/>
    <property type="match status" value="1"/>
</dbReference>
<evidence type="ECO:0000313" key="16">
    <source>
        <dbReference type="EMBL" id="CAE8676283.1"/>
    </source>
</evidence>
<dbReference type="InterPro" id="IPR001932">
    <property type="entry name" value="PPM-type_phosphatase-like_dom"/>
</dbReference>
<dbReference type="Proteomes" id="UP000626109">
    <property type="component" value="Unassembled WGS sequence"/>
</dbReference>
<evidence type="ECO:0000256" key="11">
    <source>
        <dbReference type="RuleBase" id="RU003465"/>
    </source>
</evidence>
<dbReference type="InterPro" id="IPR001609">
    <property type="entry name" value="Myosin_head_motor_dom-like"/>
</dbReference>
<dbReference type="Gene3D" id="3.60.40.10">
    <property type="entry name" value="PPM-type phosphatase domain"/>
    <property type="match status" value="1"/>
</dbReference>
<evidence type="ECO:0000259" key="13">
    <source>
        <dbReference type="PROSITE" id="PS50086"/>
    </source>
</evidence>
<dbReference type="Gene3D" id="1.10.10.820">
    <property type="match status" value="1"/>
</dbReference>
<keyword evidence="8 10" id="KW-0505">Motor protein</keyword>
<dbReference type="PRINTS" id="PR00193">
    <property type="entry name" value="MYOSINHEAVY"/>
</dbReference>
<evidence type="ECO:0008006" key="18">
    <source>
        <dbReference type="Google" id="ProtNLM"/>
    </source>
</evidence>
<dbReference type="GO" id="GO:0016459">
    <property type="term" value="C:myosin complex"/>
    <property type="evidence" value="ECO:0007669"/>
    <property type="project" value="UniProtKB-KW"/>
</dbReference>
<dbReference type="PANTHER" id="PTHR13140:SF706">
    <property type="entry name" value="DILUTE CLASS UNCONVENTIONAL MYOSIN, ISOFORM C"/>
    <property type="match status" value="1"/>
</dbReference>
<dbReference type="Gene3D" id="1.20.120.720">
    <property type="entry name" value="Myosin VI head, motor domain, U50 subdomain"/>
    <property type="match status" value="1"/>
</dbReference>
<keyword evidence="3 10" id="KW-0547">Nucleotide-binding</keyword>
<evidence type="ECO:0000256" key="3">
    <source>
        <dbReference type="ARBA" id="ARBA00022741"/>
    </source>
</evidence>
<dbReference type="SUPFAM" id="SSF52540">
    <property type="entry name" value="P-loop containing nucleoside triphosphate hydrolases"/>
    <property type="match status" value="1"/>
</dbReference>
<dbReference type="CDD" id="cd00060">
    <property type="entry name" value="FHA"/>
    <property type="match status" value="1"/>
</dbReference>
<evidence type="ECO:0000256" key="4">
    <source>
        <dbReference type="ARBA" id="ARBA00022801"/>
    </source>
</evidence>
<dbReference type="PROSITE" id="PS50086">
    <property type="entry name" value="TBC_RABGAP"/>
    <property type="match status" value="1"/>
</dbReference>
<evidence type="ECO:0000256" key="10">
    <source>
        <dbReference type="PROSITE-ProRule" id="PRU00782"/>
    </source>
</evidence>
<sequence length="2149" mass="238241">MMDSESEAAVSAAAWSGFDPGTPIWVPCPESVWREAIVDSCFEDAGGPCVVVHTMGHNGSRNRLTLPAYRKSKSPSGRSLNCVQRVLGTQDSVSPGELSDLSLLALLREPEVLYALQARFEEGLIYTFTGPMLLAVNPFRSLPSLYDDATLQLFANLAPGAPAPSPHIYGVARNAYNGVRSAAASQTVLISGESGAGKTENTKFVMRFLALAGAGHALDAPDGEAIPSIVRRVLQSIPLLEALGNAKTLRNDNSSRFGKYVELQFDAVASQGPTAPLPCLQGAQTLTYLLEKVRVTSLRAGERSFHIFYQVLAAAAWAQEEAGEGATGTELPRDLLLPGGGVFRGAGRLGIRDFPLLTRSACWELIGQDDLAAFDMTLSALLAFDVSHQDISDMFAVTIALLHLSNVAFTAPVNNSEGSETICRGAAGGPLAEASVLLGVEAAELEAAFCKRAMEVSDGSKAAKSKISQIRSVQQASDSRDAFARHLYGTLFSFAVGRINAVLSADGDDKSGRRLSNALPFIGVLDIFGFESFEHNTFEQLCINFANELLQQSFNEIIFEHEAALYTSEGIDWDPQDFPNNTAIIELLSGNSTALLSGLFPMLDEECNILGGSPESWCRKLQVKFGPSTIFQSVKQRKNHFVIQHFAGPVEYSAEVFLVKNKDRLSADVLQCVGRSSCSFVRQRFQEQSREFGTQVAQDSGRVLRAKAYSVSSEFRRQLQALMDKIQKTSPHFVRCIKPNTSAVPNLFDRPLVADQLRYQGVLQAMQVSRAGYQVRLRHREVLLTYRALVPKACRQVINSLFRSGKDHDAVQHLVRSLVESLPSRLANCIRVGRTLVFLKQEATEELNAAMRRVRHEASSRIQARQRSLVCARRYRAILQAAVRLQSGERARVARRHTEHLRRDRAAERLQRVVRGRSARKAHSRRLQALATLQRWMSAKSRCRRRDHSFQQEALLQQRARHSTAARIQAVWRNVLACRRVLKLRDARASRAIAAQKLVHRWRRQVWQRVEAQLISARHAGSGQLDLPCSRGELIAAASWLRWVSGASECRLKNLEQSCSEFRLHVLEITAVRLQTLRRRALCIRSFSIARNAAVQMQAGLRTISARRQLLEARCRARSVELLQRWWRRTLPHRQASVGDRAARLHRERTARWIAEGWRSQASLKTPRGSESGDQNADMTAESWDIWELGASLETPHSSFYSSQSSQSYPRGLSCFFGEGQAGPAMASNGHSLAARLAARKRRWDWPPWRRSYRKLLAGADTGLPAATARQIRSDLARTLRMLPSPCASWGWPLTFQPADSVVHIILAYEWRSQGRARDTLHSAFSYVRGVDFIAAMCLGFMRGQEKEAFWLFTFLVEDVLGPDYFSLGYCRDQIPSLELAKAEAPQLFAALASVGSEGVFAEFSFSLSERLFLSGFVGFLGDASLLGLWEELLERRCARYPRLPLLAWQAGLLRRADTELAQVVAAASQTQSSPSLPLLPLLLRQVMRAGHKLPCGARQLEVKLAGWTSRQSSTEMSQLPWLEDVTMYIENAGLSPSHAEIKHDAGSTDGTFVGAIGLSSLVRIRWNRSVEIYPGQEIRIGDSLIEVRQGRPIVPEEEVEQWLWAYQLRRLAWRLAALPGRRIVRASLAPLLAQKGFLTLNDVRERLAAEVAGLEGELSLSKEERTSLDLAVEDIDRMWPRAGYPTHALEFFVRHAPATHPTSGVVPQEGDAAPDVVAGDEVCGFQALASVTWAGGTIRLVPNGASEEEKETDDVVDVSGGSLGIPKDVTVGQARVVGWQKTEWLRVGYSFGRYYVHFSERSAESSQKGWVRLRPDQCHWLMPQDLFSIGSLEFQVLRFNAASYSEQGFRASMEDEEISVQDLATSNWRQCSYFGIYDGHGGRDCVNFVRRRLHVNIIAALHARGGLDKSKQVHQDMYDSLMQGFLKTDHQFLSLAKAQPMENGGSGSTAVVACVVGGWVWCANVGDSRAILCRAGRAVQLSLDHKPSRPDEAKRIEEAGGFVSFHRVLGRLAVSRAFGDEEYKVGVNKTADSINQPLVIAEPEIRVDQLTPEDEFLFMACDGLFAVFSCQEAVDFLHARLAAMPPNEQDPQRAVQEIVHEAIHERRSRDNAAPSRTSPYFCFQALALFVVTLVTSAVITVVSMLLAS</sequence>
<evidence type="ECO:0000259" key="14">
    <source>
        <dbReference type="PROSITE" id="PS51456"/>
    </source>
</evidence>
<gene>
    <name evidence="16" type="ORF">PGLA2088_LOCUS19796</name>
</gene>
<evidence type="ECO:0000256" key="5">
    <source>
        <dbReference type="ARBA" id="ARBA00022840"/>
    </source>
</evidence>
<dbReference type="Gene3D" id="1.20.58.530">
    <property type="match status" value="1"/>
</dbReference>
<dbReference type="Gene3D" id="3.40.850.10">
    <property type="entry name" value="Kinesin motor domain"/>
    <property type="match status" value="1"/>
</dbReference>
<dbReference type="EMBL" id="CAJNNW010025221">
    <property type="protein sequence ID" value="CAE8676283.1"/>
    <property type="molecule type" value="Genomic_DNA"/>
</dbReference>
<dbReference type="InterPro" id="IPR036457">
    <property type="entry name" value="PPM-type-like_dom_sf"/>
</dbReference>
<dbReference type="PROSITE" id="PS51456">
    <property type="entry name" value="MYOSIN_MOTOR"/>
    <property type="match status" value="1"/>
</dbReference>